<dbReference type="EMBL" id="JBEWYP010000003">
    <property type="protein sequence ID" value="MET7029330.1"/>
    <property type="molecule type" value="Genomic_DNA"/>
</dbReference>
<protein>
    <recommendedName>
        <fullName evidence="4">DUF4168 domain-containing protein</fullName>
    </recommendedName>
</protein>
<reference evidence="2 3" key="1">
    <citation type="submission" date="2024-07" db="EMBL/GenBank/DDBJ databases">
        <title>The genome sequence of type strain Sediminicola luteus GDMCC 1.2596T.</title>
        <authorList>
            <person name="Liu Y."/>
        </authorList>
    </citation>
    <scope>NUCLEOTIDE SEQUENCE [LARGE SCALE GENOMIC DNA]</scope>
    <source>
        <strain evidence="2 3">GDMCC 1.2596</strain>
    </source>
</reference>
<keyword evidence="3" id="KW-1185">Reference proteome</keyword>
<feature type="region of interest" description="Disordered" evidence="1">
    <location>
        <begin position="36"/>
        <end position="60"/>
    </location>
</feature>
<evidence type="ECO:0008006" key="4">
    <source>
        <dbReference type="Google" id="ProtNLM"/>
    </source>
</evidence>
<gene>
    <name evidence="2" type="ORF">ABXZ32_07975</name>
</gene>
<organism evidence="2 3">
    <name type="scientific">Sediminicola luteus</name>
    <dbReference type="NCBI Taxonomy" id="319238"/>
    <lineage>
        <taxon>Bacteria</taxon>
        <taxon>Pseudomonadati</taxon>
        <taxon>Bacteroidota</taxon>
        <taxon>Flavobacteriia</taxon>
        <taxon>Flavobacteriales</taxon>
        <taxon>Flavobacteriaceae</taxon>
        <taxon>Sediminicola</taxon>
    </lineage>
</organism>
<dbReference type="RefSeq" id="WP_354618149.1">
    <property type="nucleotide sequence ID" value="NZ_JBEWYP010000003.1"/>
</dbReference>
<accession>A0ABV2TWV2</accession>
<feature type="compositionally biased region" description="Polar residues" evidence="1">
    <location>
        <begin position="44"/>
        <end position="54"/>
    </location>
</feature>
<proteinExistence type="predicted"/>
<evidence type="ECO:0000256" key="1">
    <source>
        <dbReference type="SAM" id="MobiDB-lite"/>
    </source>
</evidence>
<comment type="caution">
    <text evidence="2">The sequence shown here is derived from an EMBL/GenBank/DDBJ whole genome shotgun (WGS) entry which is preliminary data.</text>
</comment>
<evidence type="ECO:0000313" key="2">
    <source>
        <dbReference type="EMBL" id="MET7029330.1"/>
    </source>
</evidence>
<evidence type="ECO:0000313" key="3">
    <source>
        <dbReference type="Proteomes" id="UP001549773"/>
    </source>
</evidence>
<dbReference type="Proteomes" id="UP001549773">
    <property type="component" value="Unassembled WGS sequence"/>
</dbReference>
<sequence>MSTKNTYIFTVIILLFSTTLIQAQFGNGNGYGNNGYGNNGYGRRQSNIPQSQQAPEKAEPLTAEEMVETQMPAIAEALELNEFEKAVVSTTLIKYMKQRIEIQILQLETDKMREAYEKINLNQDAELKAGLPAEKYEAFLNLKEDGIRKTKRKKKKKKN</sequence>
<name>A0ABV2TWV2_9FLAO</name>